<comment type="subcellular location">
    <subcellularLocation>
        <location evidence="1 11">Endoplasmic reticulum membrane</location>
        <topology evidence="1 11">Multi-pass membrane protein</topology>
    </subcellularLocation>
</comment>
<keyword evidence="4 11" id="KW-0337">GPI-anchor biosynthesis</keyword>
<dbReference type="OrthoDB" id="10252502at2759"/>
<evidence type="ECO:0000256" key="7">
    <source>
        <dbReference type="ARBA" id="ARBA00022692"/>
    </source>
</evidence>
<evidence type="ECO:0000313" key="12">
    <source>
        <dbReference type="EMBL" id="KAA3478689.1"/>
    </source>
</evidence>
<comment type="pathway">
    <text evidence="2 11">Glycolipid biosynthesis; glycosylphosphatidylinositol-anchor biosynthesis.</text>
</comment>
<dbReference type="Pfam" id="PF04188">
    <property type="entry name" value="Mannosyl_trans2"/>
    <property type="match status" value="1"/>
</dbReference>
<evidence type="ECO:0000256" key="8">
    <source>
        <dbReference type="ARBA" id="ARBA00022824"/>
    </source>
</evidence>
<keyword evidence="7 11" id="KW-0812">Transmembrane</keyword>
<sequence length="472" mass="53208">MAIGYSKSPLKLLNSSHQSKVLKAAIFSRFILLILSILWRTLLAPYDTSAPLNPTCLRNPSPPLPSPLLPSLGSAIENGVVWDSVYFVRIAQCGYEYEQFYAFLPLLPACIFVFSQTVFAPLVTIIGYRAVLALSGYVVCNVAFIFTAIYFYRLSVIILKDPNAALQASVLFCFNPASIFYSSIYSESLYALFSVGGCYYLVSRANNIAVLWLALSGFARSNGVLNAGYFGFQAMHQAYDAFYLKKRAFLALWILISGALRCICIFVPFITFQAYGYYNMCLGRSSDEMRPWCKARIPLLYNYIQSHYWGVGFLRYFKFKQLPNFLLASPILSLAVCSIIYYVKSRPEIVRSLGFQASVEEKKNLNLKSRKKISQGEDLAEGRTVHGSLEKLGYTSAFVLPFILQVGFMAATAFFVMHVQVATRFLSASPSLYWFASLIMTSHKKCGYMIWVYCFAYILLGSLLFSNFYPFT</sequence>
<evidence type="ECO:0000256" key="3">
    <source>
        <dbReference type="ARBA" id="ARBA00008698"/>
    </source>
</evidence>
<dbReference type="Proteomes" id="UP000325315">
    <property type="component" value="Unassembled WGS sequence"/>
</dbReference>
<evidence type="ECO:0000313" key="13">
    <source>
        <dbReference type="Proteomes" id="UP000325315"/>
    </source>
</evidence>
<dbReference type="EC" id="2.4.1.-" evidence="11"/>
<accession>A0A5B6WA48</accession>
<dbReference type="UniPathway" id="UPA00196"/>
<evidence type="ECO:0000256" key="11">
    <source>
        <dbReference type="RuleBase" id="RU363112"/>
    </source>
</evidence>
<feature type="transmembrane region" description="Helical" evidence="11">
    <location>
        <begin position="134"/>
        <end position="152"/>
    </location>
</feature>
<feature type="transmembrane region" description="Helical" evidence="11">
    <location>
        <begin position="392"/>
        <end position="415"/>
    </location>
</feature>
<comment type="caution">
    <text evidence="12">The sequence shown here is derived from an EMBL/GenBank/DDBJ whole genome shotgun (WGS) entry which is preliminary data.</text>
</comment>
<name>A0A5B6WA48_9ROSI</name>
<keyword evidence="10 11" id="KW-0472">Membrane</keyword>
<dbReference type="AlphaFoldDB" id="A0A5B6WA48"/>
<organism evidence="12 13">
    <name type="scientific">Gossypium australe</name>
    <dbReference type="NCBI Taxonomy" id="47621"/>
    <lineage>
        <taxon>Eukaryota</taxon>
        <taxon>Viridiplantae</taxon>
        <taxon>Streptophyta</taxon>
        <taxon>Embryophyta</taxon>
        <taxon>Tracheophyta</taxon>
        <taxon>Spermatophyta</taxon>
        <taxon>Magnoliopsida</taxon>
        <taxon>eudicotyledons</taxon>
        <taxon>Gunneridae</taxon>
        <taxon>Pentapetalae</taxon>
        <taxon>rosids</taxon>
        <taxon>malvids</taxon>
        <taxon>Malvales</taxon>
        <taxon>Malvaceae</taxon>
        <taxon>Malvoideae</taxon>
        <taxon>Gossypium</taxon>
    </lineage>
</organism>
<feature type="transmembrane region" description="Helical" evidence="11">
    <location>
        <begin position="249"/>
        <end position="270"/>
    </location>
</feature>
<proteinExistence type="inferred from homology"/>
<dbReference type="GO" id="GO:0005789">
    <property type="term" value="C:endoplasmic reticulum membrane"/>
    <property type="evidence" value="ECO:0007669"/>
    <property type="project" value="UniProtKB-SubCell"/>
</dbReference>
<keyword evidence="5 11" id="KW-0328">Glycosyltransferase</keyword>
<dbReference type="GO" id="GO:0031501">
    <property type="term" value="C:mannosyltransferase complex"/>
    <property type="evidence" value="ECO:0007669"/>
    <property type="project" value="TreeGrafter"/>
</dbReference>
<comment type="similarity">
    <text evidence="3 11">Belongs to the PIGV family.</text>
</comment>
<evidence type="ECO:0000256" key="9">
    <source>
        <dbReference type="ARBA" id="ARBA00022989"/>
    </source>
</evidence>
<gene>
    <name evidence="12" type="ORF">EPI10_019287</name>
</gene>
<keyword evidence="13" id="KW-1185">Reference proteome</keyword>
<keyword evidence="9 11" id="KW-1133">Transmembrane helix</keyword>
<evidence type="ECO:0000256" key="4">
    <source>
        <dbReference type="ARBA" id="ARBA00022502"/>
    </source>
</evidence>
<feature type="transmembrane region" description="Helical" evidence="11">
    <location>
        <begin position="325"/>
        <end position="343"/>
    </location>
</feature>
<evidence type="ECO:0000256" key="2">
    <source>
        <dbReference type="ARBA" id="ARBA00004687"/>
    </source>
</evidence>
<dbReference type="GO" id="GO:0006506">
    <property type="term" value="P:GPI anchor biosynthetic process"/>
    <property type="evidence" value="ECO:0007669"/>
    <property type="project" value="UniProtKB-UniPathway"/>
</dbReference>
<keyword evidence="6 11" id="KW-0808">Transferase</keyword>
<dbReference type="GO" id="GO:0000009">
    <property type="term" value="F:alpha-1,6-mannosyltransferase activity"/>
    <property type="evidence" value="ECO:0007669"/>
    <property type="project" value="InterPro"/>
</dbReference>
<reference evidence="13" key="1">
    <citation type="journal article" date="2019" name="Plant Biotechnol. J.">
        <title>Genome sequencing of the Australian wild diploid species Gossypium australe highlights disease resistance and delayed gland morphogenesis.</title>
        <authorList>
            <person name="Cai Y."/>
            <person name="Cai X."/>
            <person name="Wang Q."/>
            <person name="Wang P."/>
            <person name="Zhang Y."/>
            <person name="Cai C."/>
            <person name="Xu Y."/>
            <person name="Wang K."/>
            <person name="Zhou Z."/>
            <person name="Wang C."/>
            <person name="Geng S."/>
            <person name="Li B."/>
            <person name="Dong Q."/>
            <person name="Hou Y."/>
            <person name="Wang H."/>
            <person name="Ai P."/>
            <person name="Liu Z."/>
            <person name="Yi F."/>
            <person name="Sun M."/>
            <person name="An G."/>
            <person name="Cheng J."/>
            <person name="Zhang Y."/>
            <person name="Shi Q."/>
            <person name="Xie Y."/>
            <person name="Shi X."/>
            <person name="Chang Y."/>
            <person name="Huang F."/>
            <person name="Chen Y."/>
            <person name="Hong S."/>
            <person name="Mi L."/>
            <person name="Sun Q."/>
            <person name="Zhang L."/>
            <person name="Zhou B."/>
            <person name="Peng R."/>
            <person name="Zhang X."/>
            <person name="Liu F."/>
        </authorList>
    </citation>
    <scope>NUCLEOTIDE SEQUENCE [LARGE SCALE GENOMIC DNA]</scope>
    <source>
        <strain evidence="13">cv. PA1801</strain>
    </source>
</reference>
<dbReference type="InterPro" id="IPR007315">
    <property type="entry name" value="PIG-V/Gpi18"/>
</dbReference>
<feature type="transmembrane region" description="Helical" evidence="11">
    <location>
        <begin position="448"/>
        <end position="469"/>
    </location>
</feature>
<dbReference type="GO" id="GO:0004376">
    <property type="term" value="F:GPI mannosyltransferase activity"/>
    <property type="evidence" value="ECO:0007669"/>
    <property type="project" value="InterPro"/>
</dbReference>
<protein>
    <recommendedName>
        <fullName evidence="11">GPI mannosyltransferase 2</fullName>
        <ecNumber evidence="11">2.4.1.-</ecNumber>
    </recommendedName>
</protein>
<feature type="transmembrane region" description="Helical" evidence="11">
    <location>
        <begin position="190"/>
        <end position="215"/>
    </location>
</feature>
<evidence type="ECO:0000256" key="10">
    <source>
        <dbReference type="ARBA" id="ARBA00023136"/>
    </source>
</evidence>
<feature type="transmembrane region" description="Helical" evidence="11">
    <location>
        <begin position="100"/>
        <end position="128"/>
    </location>
</feature>
<evidence type="ECO:0000256" key="6">
    <source>
        <dbReference type="ARBA" id="ARBA00022679"/>
    </source>
</evidence>
<dbReference type="EMBL" id="SMMG02000003">
    <property type="protein sequence ID" value="KAA3478689.1"/>
    <property type="molecule type" value="Genomic_DNA"/>
</dbReference>
<dbReference type="PANTHER" id="PTHR12468:SF2">
    <property type="entry name" value="GPI MANNOSYLTRANSFERASE 2"/>
    <property type="match status" value="1"/>
</dbReference>
<evidence type="ECO:0000256" key="1">
    <source>
        <dbReference type="ARBA" id="ARBA00004477"/>
    </source>
</evidence>
<feature type="transmembrane region" description="Helical" evidence="11">
    <location>
        <begin position="21"/>
        <end position="39"/>
    </location>
</feature>
<keyword evidence="8 11" id="KW-0256">Endoplasmic reticulum</keyword>
<dbReference type="PANTHER" id="PTHR12468">
    <property type="entry name" value="GPI MANNOSYLTRANSFERASE 2"/>
    <property type="match status" value="1"/>
</dbReference>
<evidence type="ECO:0000256" key="5">
    <source>
        <dbReference type="ARBA" id="ARBA00022676"/>
    </source>
</evidence>
<comment type="function">
    <text evidence="11">Mannosyltransferase involved in glycosylphosphatidylinositol-anchor biosynthesis.</text>
</comment>